<reference evidence="2" key="1">
    <citation type="journal article" date="2014" name="Int. J. Syst. Evol. Microbiol.">
        <title>Complete genome sequence of Corynebacterium casei LMG S-19264T (=DSM 44701T), isolated from a smear-ripened cheese.</title>
        <authorList>
            <consortium name="US DOE Joint Genome Institute (JGI-PGF)"/>
            <person name="Walter F."/>
            <person name="Albersmeier A."/>
            <person name="Kalinowski J."/>
            <person name="Ruckert C."/>
        </authorList>
    </citation>
    <scope>NUCLEOTIDE SEQUENCE</scope>
    <source>
        <strain evidence="2">VKM Ac-1958</strain>
    </source>
</reference>
<gene>
    <name evidence="2" type="ORF">GCM10017596_16520</name>
</gene>
<dbReference type="GO" id="GO:0016747">
    <property type="term" value="F:acyltransferase activity, transferring groups other than amino-acyl groups"/>
    <property type="evidence" value="ECO:0007669"/>
    <property type="project" value="InterPro"/>
</dbReference>
<dbReference type="InterPro" id="IPR000182">
    <property type="entry name" value="GNAT_dom"/>
</dbReference>
<dbReference type="AlphaFoldDB" id="A0A9W6HT39"/>
<evidence type="ECO:0000313" key="3">
    <source>
        <dbReference type="Proteomes" id="UP001142325"/>
    </source>
</evidence>
<dbReference type="SUPFAM" id="SSF55729">
    <property type="entry name" value="Acyl-CoA N-acyltransferases (Nat)"/>
    <property type="match status" value="1"/>
</dbReference>
<organism evidence="2 3">
    <name type="scientific">Microbacterium keratanolyticum</name>
    <dbReference type="NCBI Taxonomy" id="67574"/>
    <lineage>
        <taxon>Bacteria</taxon>
        <taxon>Bacillati</taxon>
        <taxon>Actinomycetota</taxon>
        <taxon>Actinomycetes</taxon>
        <taxon>Micrococcales</taxon>
        <taxon>Microbacteriaceae</taxon>
        <taxon>Microbacterium</taxon>
    </lineage>
</organism>
<dbReference type="Gene3D" id="3.40.630.30">
    <property type="match status" value="1"/>
</dbReference>
<comment type="caution">
    <text evidence="2">The sequence shown here is derived from an EMBL/GenBank/DDBJ whole genome shotgun (WGS) entry which is preliminary data.</text>
</comment>
<sequence>MFSMTLADRYELIHDAPPVDAYVALRTDAGLSPKTVEQGAAAIAGTWFFCHIRERSTAQVVAMGRVIGDGGWYFHIADIATHPDHQRMGLGRAVMDTLVARIQDTAPANPYITLLADPPGRRLYEQIGFVETAPTVGMRRS</sequence>
<accession>A0A9W6HT39</accession>
<dbReference type="InterPro" id="IPR053144">
    <property type="entry name" value="Acetyltransferase_Butenolide"/>
</dbReference>
<dbReference type="InterPro" id="IPR016181">
    <property type="entry name" value="Acyl_CoA_acyltransferase"/>
</dbReference>
<reference evidence="2" key="2">
    <citation type="submission" date="2023-01" db="EMBL/GenBank/DDBJ databases">
        <authorList>
            <person name="Sun Q."/>
            <person name="Evtushenko L."/>
        </authorList>
    </citation>
    <scope>NUCLEOTIDE SEQUENCE</scope>
    <source>
        <strain evidence="2">VKM Ac-1958</strain>
    </source>
</reference>
<keyword evidence="3" id="KW-1185">Reference proteome</keyword>
<dbReference type="PANTHER" id="PTHR43233:SF1">
    <property type="entry name" value="FAMILY N-ACETYLTRANSFERASE, PUTATIVE (AFU_ORTHOLOGUE AFUA_6G03350)-RELATED"/>
    <property type="match status" value="1"/>
</dbReference>
<dbReference type="Proteomes" id="UP001142325">
    <property type="component" value="Unassembled WGS sequence"/>
</dbReference>
<evidence type="ECO:0000259" key="1">
    <source>
        <dbReference type="PROSITE" id="PS51186"/>
    </source>
</evidence>
<dbReference type="CDD" id="cd04301">
    <property type="entry name" value="NAT_SF"/>
    <property type="match status" value="1"/>
</dbReference>
<dbReference type="PANTHER" id="PTHR43233">
    <property type="entry name" value="FAMILY N-ACETYLTRANSFERASE, PUTATIVE (AFU_ORTHOLOGUE AFUA_6G03350)-RELATED"/>
    <property type="match status" value="1"/>
</dbReference>
<dbReference type="EMBL" id="BSET01000001">
    <property type="protein sequence ID" value="GLK01937.1"/>
    <property type="molecule type" value="Genomic_DNA"/>
</dbReference>
<dbReference type="PROSITE" id="PS51186">
    <property type="entry name" value="GNAT"/>
    <property type="match status" value="1"/>
</dbReference>
<dbReference type="Pfam" id="PF13673">
    <property type="entry name" value="Acetyltransf_10"/>
    <property type="match status" value="1"/>
</dbReference>
<name>A0A9W6HT39_9MICO</name>
<evidence type="ECO:0000313" key="2">
    <source>
        <dbReference type="EMBL" id="GLK01937.1"/>
    </source>
</evidence>
<proteinExistence type="predicted"/>
<feature type="domain" description="N-acetyltransferase" evidence="1">
    <location>
        <begin position="11"/>
        <end position="141"/>
    </location>
</feature>
<protein>
    <submittedName>
        <fullName evidence="2">N-acetyltransferase</fullName>
    </submittedName>
</protein>